<keyword evidence="5" id="KW-0677">Repeat</keyword>
<dbReference type="Gene3D" id="2.60.40.1510">
    <property type="entry name" value="ntegrin, alpha v. Chain A, domain 3"/>
    <property type="match status" value="1"/>
</dbReference>
<dbReference type="GO" id="GO:0005178">
    <property type="term" value="F:integrin binding"/>
    <property type="evidence" value="ECO:0007669"/>
    <property type="project" value="TreeGrafter"/>
</dbReference>
<dbReference type="GO" id="GO:0008305">
    <property type="term" value="C:integrin complex"/>
    <property type="evidence" value="ECO:0007669"/>
    <property type="project" value="InterPro"/>
</dbReference>
<feature type="repeat" description="FG-GAP" evidence="12">
    <location>
        <begin position="348"/>
        <end position="405"/>
    </location>
</feature>
<sequence length="1029" mass="113520">MTTEGQNRTSSRWCASALLSGLFCACCLLISTDCYNLDLDNSVHFGGPNASLFGYSVLLHKHQQSAWLIVGAPGADSTFYSNVQKPGAIYKCNVLSKNCVQIQTGVEKCGKTCQAESDNQWLGVSLSRRPSNGDVLACGHRWKNVFFSQKDNQNKLPHGVCFHFSSDFSRTTHYIPCYKDHQRKFGEDYGSCQAGISNFLTEDLMIMGAPGSSYWTGSVLVYNMTSKVFAAYVDDDNSVLYGSYLGYSVSAGHFLHPNSMEIVGGAPQHEQTGKAYIFTVEGNTLKILNETSGSQLGSYYGASVCAVDLNADGLSDLLVGAPLFSTVREEGRVYVYINQGRVNMREAEFMLLGSDSYAARFGATITDLGDIDDDGYSDVAIGAPQEEDLRGAIYIYNGRKSGITSSFSQRITSSILGHSLSMFGQSISGGIDVDGNGYPDVAVGAFLSDAAMLIRTRPVVTVEASLFLPASVNRSVASCIENGLPAVCVEVNVCFLVQGKAIPGLIELKYNLSADIMHKENFPSRFYFNNAQGTGMSNVTTGRVNAKHGQMTCSKREAFMRKDVRDIFTPLHFDVQYELGEHNVQSRTSSSLPPLKAILQQRDGHTNRVTNQTQFARYCAWENCSTNLQVSAHLVLPQSYNNVSYFALGNGKTIMLNTTLTNVGDDAFLPRLHVQFPNSLHFIRVLDAEEKHVGCEISEEENATISLDCSVGNLFIPALSKLNISFLLDVNQNSSAGDLSISINAKSENYENKDLLHDNMATLTLPLRYIVDFNVHGFVSPSSFIFGDPELMPVDCYNQKLNYTFKVMNLGPSKALDAKVEIDIPQVLVPHPDRLIRVTDLQTTQGQCHVKNSSWPLKDDCDVKKPPFYKDLVFFLSQISKRTLFCARADGACMVIQCNFGNLEIGKEVTINIEVELNPAVLQISPGRHAVNHMYSTISVTSPVMDNSTITMNDNNSAFVKLEAHNSQKLPPTVEHIIIGFSLFLGLAIFGLLVFFLWKAGFFERKFKEKKDKIERDSWDYVPKNESFS</sequence>
<dbReference type="Gene3D" id="2.60.40.1530">
    <property type="entry name" value="ntegrin, alpha v. Chain A, domain 4"/>
    <property type="match status" value="1"/>
</dbReference>
<feature type="domain" description="Integrin alpha third immunoglobulin-like" evidence="16">
    <location>
        <begin position="774"/>
        <end position="942"/>
    </location>
</feature>
<proteinExistence type="inferred from homology"/>
<evidence type="ECO:0008006" key="19">
    <source>
        <dbReference type="Google" id="ProtNLM"/>
    </source>
</evidence>
<evidence type="ECO:0000256" key="7">
    <source>
        <dbReference type="ARBA" id="ARBA00022989"/>
    </source>
</evidence>
<evidence type="ECO:0000256" key="13">
    <source>
        <dbReference type="RuleBase" id="RU003762"/>
    </source>
</evidence>
<keyword evidence="9 13" id="KW-0472">Membrane</keyword>
<dbReference type="InterPro" id="IPR013649">
    <property type="entry name" value="Integrin_alpha_Ig-like_1"/>
</dbReference>
<gene>
    <name evidence="17" type="ORF">Q7C36_008521</name>
</gene>
<name>A0AA88T0D3_TACVA</name>
<dbReference type="Pfam" id="PF20806">
    <property type="entry name" value="Integrin_A_Ig_3"/>
    <property type="match status" value="1"/>
</dbReference>
<dbReference type="GO" id="GO:0009897">
    <property type="term" value="C:external side of plasma membrane"/>
    <property type="evidence" value="ECO:0007669"/>
    <property type="project" value="TreeGrafter"/>
</dbReference>
<keyword evidence="3 13" id="KW-0812">Transmembrane</keyword>
<dbReference type="GO" id="GO:0007229">
    <property type="term" value="P:integrin-mediated signaling pathway"/>
    <property type="evidence" value="ECO:0007669"/>
    <property type="project" value="UniProtKB-KW"/>
</dbReference>
<dbReference type="GO" id="GO:0007160">
    <property type="term" value="P:cell-matrix adhesion"/>
    <property type="evidence" value="ECO:0007669"/>
    <property type="project" value="TreeGrafter"/>
</dbReference>
<dbReference type="SUPFAM" id="SSF69179">
    <property type="entry name" value="Integrin domains"/>
    <property type="match status" value="3"/>
</dbReference>
<comment type="caution">
    <text evidence="17">The sequence shown here is derived from an EMBL/GenBank/DDBJ whole genome shotgun (WGS) entry which is preliminary data.</text>
</comment>
<evidence type="ECO:0000256" key="10">
    <source>
        <dbReference type="ARBA" id="ARBA00023170"/>
    </source>
</evidence>
<evidence type="ECO:0000259" key="15">
    <source>
        <dbReference type="Pfam" id="PF20805"/>
    </source>
</evidence>
<feature type="repeat" description="FG-GAP" evidence="12">
    <location>
        <begin position="409"/>
        <end position="471"/>
    </location>
</feature>
<dbReference type="PANTHER" id="PTHR23220">
    <property type="entry name" value="INTEGRIN ALPHA"/>
    <property type="match status" value="1"/>
</dbReference>
<dbReference type="SUPFAM" id="SSF69318">
    <property type="entry name" value="Integrin alpha N-terminal domain"/>
    <property type="match status" value="1"/>
</dbReference>
<evidence type="ECO:0000256" key="4">
    <source>
        <dbReference type="ARBA" id="ARBA00022729"/>
    </source>
</evidence>
<dbReference type="InterPro" id="IPR048286">
    <property type="entry name" value="Integrin_alpha_Ig-like_3"/>
</dbReference>
<feature type="domain" description="Integrin alpha second immunoglobulin-like" evidence="15">
    <location>
        <begin position="619"/>
        <end position="765"/>
    </location>
</feature>
<comment type="similarity">
    <text evidence="2 13">Belongs to the integrin alpha chain family.</text>
</comment>
<dbReference type="Pfam" id="PF08441">
    <property type="entry name" value="Integrin_A_Ig_1"/>
    <property type="match status" value="1"/>
</dbReference>
<evidence type="ECO:0000256" key="11">
    <source>
        <dbReference type="ARBA" id="ARBA00023180"/>
    </source>
</evidence>
<dbReference type="InterPro" id="IPR028994">
    <property type="entry name" value="Integrin_alpha_N"/>
</dbReference>
<dbReference type="InterPro" id="IPR013517">
    <property type="entry name" value="FG-GAP"/>
</dbReference>
<dbReference type="InterPro" id="IPR000413">
    <property type="entry name" value="Integrin_alpha"/>
</dbReference>
<keyword evidence="18" id="KW-1185">Reference proteome</keyword>
<feature type="repeat" description="FG-GAP" evidence="12">
    <location>
        <begin position="38"/>
        <end position="101"/>
    </location>
</feature>
<dbReference type="Gene3D" id="2.60.40.1460">
    <property type="entry name" value="Integrin domains. Chain A, domain 2"/>
    <property type="match status" value="1"/>
</dbReference>
<protein>
    <recommendedName>
        <fullName evidence="19">Integrin alpha 4</fullName>
    </recommendedName>
</protein>
<dbReference type="PRINTS" id="PR01185">
    <property type="entry name" value="INTEGRINA"/>
</dbReference>
<dbReference type="Gene3D" id="2.130.10.130">
    <property type="entry name" value="Integrin alpha, N-terminal"/>
    <property type="match status" value="1"/>
</dbReference>
<evidence type="ECO:0000256" key="5">
    <source>
        <dbReference type="ARBA" id="ARBA00022737"/>
    </source>
</evidence>
<dbReference type="PANTHER" id="PTHR23220:SF78">
    <property type="entry name" value="INTEGRIN ALPHA-4"/>
    <property type="match status" value="1"/>
</dbReference>
<keyword evidence="8 13" id="KW-0401">Integrin</keyword>
<dbReference type="Proteomes" id="UP001187315">
    <property type="component" value="Unassembled WGS sequence"/>
</dbReference>
<keyword evidence="7 13" id="KW-1133">Transmembrane helix</keyword>
<dbReference type="GO" id="GO:0098609">
    <property type="term" value="P:cell-cell adhesion"/>
    <property type="evidence" value="ECO:0007669"/>
    <property type="project" value="TreeGrafter"/>
</dbReference>
<evidence type="ECO:0000259" key="14">
    <source>
        <dbReference type="Pfam" id="PF08441"/>
    </source>
</evidence>
<evidence type="ECO:0000256" key="12">
    <source>
        <dbReference type="PROSITE-ProRule" id="PRU00803"/>
    </source>
</evidence>
<dbReference type="Pfam" id="PF01839">
    <property type="entry name" value="FG-GAP"/>
    <property type="match status" value="3"/>
</dbReference>
<evidence type="ECO:0000256" key="8">
    <source>
        <dbReference type="ARBA" id="ARBA00023037"/>
    </source>
</evidence>
<dbReference type="SMART" id="SM00191">
    <property type="entry name" value="Int_alpha"/>
    <property type="match status" value="5"/>
</dbReference>
<dbReference type="InterPro" id="IPR013519">
    <property type="entry name" value="Int_alpha_beta-p"/>
</dbReference>
<accession>A0AA88T0D3</accession>
<dbReference type="EMBL" id="JAVHJS010000008">
    <property type="protein sequence ID" value="KAK2849738.1"/>
    <property type="molecule type" value="Genomic_DNA"/>
</dbReference>
<feature type="repeat" description="FG-GAP" evidence="12">
    <location>
        <begin position="286"/>
        <end position="345"/>
    </location>
</feature>
<feature type="domain" description="Integrin alpha first immunoglubulin-like" evidence="14">
    <location>
        <begin position="456"/>
        <end position="617"/>
    </location>
</feature>
<dbReference type="GO" id="GO:0033627">
    <property type="term" value="P:cell adhesion mediated by integrin"/>
    <property type="evidence" value="ECO:0007669"/>
    <property type="project" value="TreeGrafter"/>
</dbReference>
<evidence type="ECO:0000256" key="1">
    <source>
        <dbReference type="ARBA" id="ARBA00004479"/>
    </source>
</evidence>
<dbReference type="Gene3D" id="1.20.5.930">
    <property type="entry name" value="Bicelle-embedded integrin alpha(iib) transmembrane segment"/>
    <property type="match status" value="1"/>
</dbReference>
<dbReference type="AlphaFoldDB" id="A0AA88T0D3"/>
<comment type="subcellular location">
    <subcellularLocation>
        <location evidence="1 13">Membrane</location>
        <topology evidence="1 13">Single-pass type I membrane protein</topology>
    </subcellularLocation>
</comment>
<keyword evidence="11" id="KW-0325">Glycoprotein</keyword>
<evidence type="ECO:0000256" key="9">
    <source>
        <dbReference type="ARBA" id="ARBA00023136"/>
    </source>
</evidence>
<keyword evidence="4" id="KW-0732">Signal</keyword>
<keyword evidence="10 13" id="KW-0675">Receptor</keyword>
<dbReference type="InterPro" id="IPR018184">
    <property type="entry name" value="Integrin_alpha_C_CS"/>
</dbReference>
<organism evidence="17 18">
    <name type="scientific">Tachysurus vachellii</name>
    <name type="common">Darkbarbel catfish</name>
    <name type="synonym">Pelteobagrus vachellii</name>
    <dbReference type="NCBI Taxonomy" id="175792"/>
    <lineage>
        <taxon>Eukaryota</taxon>
        <taxon>Metazoa</taxon>
        <taxon>Chordata</taxon>
        <taxon>Craniata</taxon>
        <taxon>Vertebrata</taxon>
        <taxon>Euteleostomi</taxon>
        <taxon>Actinopterygii</taxon>
        <taxon>Neopterygii</taxon>
        <taxon>Teleostei</taxon>
        <taxon>Ostariophysi</taxon>
        <taxon>Siluriformes</taxon>
        <taxon>Bagridae</taxon>
        <taxon>Tachysurus</taxon>
    </lineage>
</organism>
<evidence type="ECO:0000313" key="18">
    <source>
        <dbReference type="Proteomes" id="UP001187315"/>
    </source>
</evidence>
<evidence type="ECO:0000256" key="6">
    <source>
        <dbReference type="ARBA" id="ARBA00022889"/>
    </source>
</evidence>
<dbReference type="PROSITE" id="PS51470">
    <property type="entry name" value="FG_GAP"/>
    <property type="match status" value="4"/>
</dbReference>
<dbReference type="PROSITE" id="PS00242">
    <property type="entry name" value="INTEGRIN_ALPHA"/>
    <property type="match status" value="1"/>
</dbReference>
<evidence type="ECO:0000256" key="3">
    <source>
        <dbReference type="ARBA" id="ARBA00022692"/>
    </source>
</evidence>
<evidence type="ECO:0000256" key="2">
    <source>
        <dbReference type="ARBA" id="ARBA00008054"/>
    </source>
</evidence>
<feature type="transmembrane region" description="Helical" evidence="13">
    <location>
        <begin position="977"/>
        <end position="998"/>
    </location>
</feature>
<evidence type="ECO:0000313" key="17">
    <source>
        <dbReference type="EMBL" id="KAK2849738.1"/>
    </source>
</evidence>
<dbReference type="InterPro" id="IPR048285">
    <property type="entry name" value="Integrin_alpha_Ig-like_2"/>
</dbReference>
<reference evidence="17" key="1">
    <citation type="submission" date="2023-08" db="EMBL/GenBank/DDBJ databases">
        <title>Pelteobagrus vachellii genome.</title>
        <authorList>
            <person name="Liu H."/>
        </authorList>
    </citation>
    <scope>NUCLEOTIDE SEQUENCE</scope>
    <source>
        <strain evidence="17">PRFRI_2022a</strain>
        <tissue evidence="17">Muscle</tissue>
    </source>
</reference>
<dbReference type="InterPro" id="IPR032695">
    <property type="entry name" value="Integrin_dom_sf"/>
</dbReference>
<evidence type="ECO:0000259" key="16">
    <source>
        <dbReference type="Pfam" id="PF20806"/>
    </source>
</evidence>
<dbReference type="Pfam" id="PF20805">
    <property type="entry name" value="Integrin_A_Ig_2"/>
    <property type="match status" value="1"/>
</dbReference>
<keyword evidence="6 13" id="KW-0130">Cell adhesion</keyword>